<proteinExistence type="predicted"/>
<feature type="chain" id="PRO_5007806377" evidence="2">
    <location>
        <begin position="22"/>
        <end position="91"/>
    </location>
</feature>
<feature type="compositionally biased region" description="Polar residues" evidence="1">
    <location>
        <begin position="82"/>
        <end position="91"/>
    </location>
</feature>
<evidence type="ECO:0000313" key="4">
    <source>
        <dbReference type="Proteomes" id="UP000073492"/>
    </source>
</evidence>
<comment type="caution">
    <text evidence="3">The sequence shown here is derived from an EMBL/GenBank/DDBJ whole genome shotgun (WGS) entry which is preliminary data.</text>
</comment>
<evidence type="ECO:0000256" key="1">
    <source>
        <dbReference type="SAM" id="MobiDB-lite"/>
    </source>
</evidence>
<dbReference type="Proteomes" id="UP000073492">
    <property type="component" value="Unassembled WGS sequence"/>
</dbReference>
<organism evidence="3 4">
    <name type="scientific">Pseudocercospora musae</name>
    <dbReference type="NCBI Taxonomy" id="113226"/>
    <lineage>
        <taxon>Eukaryota</taxon>
        <taxon>Fungi</taxon>
        <taxon>Dikarya</taxon>
        <taxon>Ascomycota</taxon>
        <taxon>Pezizomycotina</taxon>
        <taxon>Dothideomycetes</taxon>
        <taxon>Dothideomycetidae</taxon>
        <taxon>Mycosphaerellales</taxon>
        <taxon>Mycosphaerellaceae</taxon>
        <taxon>Pseudocercospora</taxon>
    </lineage>
</organism>
<dbReference type="AlphaFoldDB" id="A0A139H7F1"/>
<evidence type="ECO:0000313" key="3">
    <source>
        <dbReference type="EMBL" id="KXS98288.1"/>
    </source>
</evidence>
<dbReference type="EMBL" id="LFZO01000747">
    <property type="protein sequence ID" value="KXS98288.1"/>
    <property type="molecule type" value="Genomic_DNA"/>
</dbReference>
<dbReference type="OrthoDB" id="6020543at2759"/>
<feature type="compositionally biased region" description="Low complexity" evidence="1">
    <location>
        <begin position="62"/>
        <end position="81"/>
    </location>
</feature>
<keyword evidence="4" id="KW-1185">Reference proteome</keyword>
<evidence type="ECO:0000256" key="2">
    <source>
        <dbReference type="SAM" id="SignalP"/>
    </source>
</evidence>
<reference evidence="3 4" key="1">
    <citation type="submission" date="2015-07" db="EMBL/GenBank/DDBJ databases">
        <title>Comparative genomics of the Sigatoka disease complex on banana suggests a link between parallel evolutionary changes in Pseudocercospora fijiensis and Pseudocercospora eumusae and increased virulence on the banana host.</title>
        <authorList>
            <person name="Chang T.-C."/>
            <person name="Salvucci A."/>
            <person name="Crous P.W."/>
            <person name="Stergiopoulos I."/>
        </authorList>
    </citation>
    <scope>NUCLEOTIDE SEQUENCE [LARGE SCALE GENOMIC DNA]</scope>
    <source>
        <strain evidence="3 4">CBS 116634</strain>
    </source>
</reference>
<dbReference type="EMBL" id="LFZO01000747">
    <property type="protein sequence ID" value="KXS98289.1"/>
    <property type="molecule type" value="Genomic_DNA"/>
</dbReference>
<protein>
    <submittedName>
        <fullName evidence="3">Uncharacterized protein</fullName>
    </submittedName>
</protein>
<accession>A0A139H7F1</accession>
<feature type="signal peptide" evidence="2">
    <location>
        <begin position="1"/>
        <end position="21"/>
    </location>
</feature>
<gene>
    <name evidence="3" type="ORF">AC579_6006</name>
</gene>
<keyword evidence="2" id="KW-0732">Signal</keyword>
<name>A0A139H7F1_9PEZI</name>
<sequence length="91" mass="9639">MTWGSISVLVGLCTIHIAAQAQVVTVIVHKSCDVTVGHRSTQPYRTSIYPSQFDAQQEFTASQPWSGSSDSASSQSPGATSKLSNYATDSS</sequence>
<feature type="region of interest" description="Disordered" evidence="1">
    <location>
        <begin position="58"/>
        <end position="91"/>
    </location>
</feature>